<evidence type="ECO:0000313" key="2">
    <source>
        <dbReference type="Proteomes" id="UP000242219"/>
    </source>
</evidence>
<accession>A0A1V6LWT6</accession>
<protein>
    <submittedName>
        <fullName evidence="1">Uncharacterized protein</fullName>
    </submittedName>
</protein>
<dbReference type="AlphaFoldDB" id="A0A1V6LWT6"/>
<name>A0A1V6LWT6_9BACT</name>
<keyword evidence="2" id="KW-1185">Reference proteome</keyword>
<reference evidence="1 2" key="1">
    <citation type="journal article" date="2016" name="Genome Announc.">
        <title>Draft Genome Sequence of the Anaerobic Ammonium-Oxidizing Bacterium 'Candidatus Brocadia sp. 40'.</title>
        <authorList>
            <person name="Ali M."/>
            <person name="Haroon M.F."/>
            <person name="Narita Y."/>
            <person name="Zhang L."/>
            <person name="Rangel Shaw D."/>
            <person name="Okabe S."/>
            <person name="Saikaly P.E."/>
        </authorList>
    </citation>
    <scope>NUCLEOTIDE SEQUENCE [LARGE SCALE GENOMIC DNA]</scope>
    <source>
        <strain evidence="1 2">40</strain>
    </source>
</reference>
<gene>
    <name evidence="1" type="ORF">BIY37_12840</name>
</gene>
<dbReference type="Proteomes" id="UP000242219">
    <property type="component" value="Unassembled WGS sequence"/>
</dbReference>
<dbReference type="EMBL" id="MJUW02000122">
    <property type="protein sequence ID" value="OQD44594.1"/>
    <property type="molecule type" value="Genomic_DNA"/>
</dbReference>
<proteinExistence type="predicted"/>
<organism evidence="1 2">
    <name type="scientific">Candidatus Brocadia sapporoensis</name>
    <dbReference type="NCBI Taxonomy" id="392547"/>
    <lineage>
        <taxon>Bacteria</taxon>
        <taxon>Pseudomonadati</taxon>
        <taxon>Planctomycetota</taxon>
        <taxon>Candidatus Brocadiia</taxon>
        <taxon>Candidatus Brocadiales</taxon>
        <taxon>Candidatus Brocadiaceae</taxon>
        <taxon>Candidatus Brocadia</taxon>
    </lineage>
</organism>
<comment type="caution">
    <text evidence="1">The sequence shown here is derived from an EMBL/GenBank/DDBJ whole genome shotgun (WGS) entry which is preliminary data.</text>
</comment>
<sequence>MLLNFFLEDLLKHPPAKGWSTTTPASCFEPHIPVKTIPALPTGKAASIVSRDLGIKEKVATTILAIFHWEGKFYLTSRIDFAFNVHPELLQYHVCVLHITELLLDLELVWMVSLRFWYLQKKYLLSWQCATYQHVFVKSFLQIFYTLLRPS</sequence>
<evidence type="ECO:0000313" key="1">
    <source>
        <dbReference type="EMBL" id="OQD44594.1"/>
    </source>
</evidence>
<dbReference type="RefSeq" id="WP_070068215.1">
    <property type="nucleotide sequence ID" value="NZ_MJUW02000122.1"/>
</dbReference>